<name>A0A0M0G5J0_9BACI</name>
<keyword evidence="1" id="KW-0472">Membrane</keyword>
<organism evidence="2 3">
    <name type="scientific">Rossellomorea marisflavi</name>
    <dbReference type="NCBI Taxonomy" id="189381"/>
    <lineage>
        <taxon>Bacteria</taxon>
        <taxon>Bacillati</taxon>
        <taxon>Bacillota</taxon>
        <taxon>Bacilli</taxon>
        <taxon>Bacillales</taxon>
        <taxon>Bacillaceae</taxon>
        <taxon>Rossellomorea</taxon>
    </lineage>
</organism>
<dbReference type="PATRIC" id="fig|189381.12.peg.2512"/>
<keyword evidence="3" id="KW-1185">Reference proteome</keyword>
<dbReference type="RefSeq" id="WP_053428407.1">
    <property type="nucleotide sequence ID" value="NZ_LGUE01000004.1"/>
</dbReference>
<gene>
    <name evidence="2" type="ORF">AF331_12385</name>
</gene>
<keyword evidence="1" id="KW-1133">Transmembrane helix</keyword>
<sequence>MNSETKLDVLSKWNKVTAYVIIPVIISIMSVTIYSGIVLFEPKLEVAILMVMIVFGMCDIYMPVKEKHVMLKVFYEDGHLNMYKKLVTNKRILISYIHALLFPVLVALLTH</sequence>
<evidence type="ECO:0000313" key="2">
    <source>
        <dbReference type="EMBL" id="KON84807.1"/>
    </source>
</evidence>
<proteinExistence type="predicted"/>
<feature type="transmembrane region" description="Helical" evidence="1">
    <location>
        <begin position="46"/>
        <end position="64"/>
    </location>
</feature>
<evidence type="ECO:0000256" key="1">
    <source>
        <dbReference type="SAM" id="Phobius"/>
    </source>
</evidence>
<reference evidence="3" key="1">
    <citation type="submission" date="2015-07" db="EMBL/GenBank/DDBJ databases">
        <title>Fjat-14235 jcm11544.</title>
        <authorList>
            <person name="Liu B."/>
            <person name="Wang J."/>
            <person name="Zhu Y."/>
            <person name="Liu G."/>
            <person name="Chen Q."/>
            <person name="Chen Z."/>
            <person name="Lan J."/>
            <person name="Che J."/>
            <person name="Ge C."/>
            <person name="Shi H."/>
            <person name="Pan Z."/>
            <person name="Liu X."/>
        </authorList>
    </citation>
    <scope>NUCLEOTIDE SEQUENCE [LARGE SCALE GENOMIC DNA]</scope>
    <source>
        <strain evidence="3">JCM 11544</strain>
    </source>
</reference>
<dbReference type="AlphaFoldDB" id="A0A0M0G5J0"/>
<feature type="transmembrane region" description="Helical" evidence="1">
    <location>
        <begin position="92"/>
        <end position="110"/>
    </location>
</feature>
<accession>A0A0M0G5J0</accession>
<feature type="transmembrane region" description="Helical" evidence="1">
    <location>
        <begin position="16"/>
        <end position="40"/>
    </location>
</feature>
<dbReference type="STRING" id="189381.GCA_900166615_01409"/>
<dbReference type="EMBL" id="LGUE01000004">
    <property type="protein sequence ID" value="KON84807.1"/>
    <property type="molecule type" value="Genomic_DNA"/>
</dbReference>
<comment type="caution">
    <text evidence="2">The sequence shown here is derived from an EMBL/GenBank/DDBJ whole genome shotgun (WGS) entry which is preliminary data.</text>
</comment>
<dbReference type="Proteomes" id="UP000037405">
    <property type="component" value="Unassembled WGS sequence"/>
</dbReference>
<protein>
    <submittedName>
        <fullName evidence="2">Uncharacterized protein</fullName>
    </submittedName>
</protein>
<keyword evidence="1" id="KW-0812">Transmembrane</keyword>
<evidence type="ECO:0000313" key="3">
    <source>
        <dbReference type="Proteomes" id="UP000037405"/>
    </source>
</evidence>